<protein>
    <submittedName>
        <fullName evidence="4">Uncharacterized protein</fullName>
    </submittedName>
</protein>
<sequence length="427" mass="49104">MNKKGYIVKEDLKQLDGLIPNFSPNDLEQQFYREEDNKKKFMVNRDNFVRAIKPFLLKQNKSTPKQKKRPVKVASKAMFRTISLDTDETKQQPKPISSEAKPRIRLPKLSISLDEKLGNTDFINLRNPSSIPKDLGNESIYVQQEARPSIDSDDYDSIPMNSPFYDRTFSIPEDNSSAITTLKKRPEEHDEEIEKRNHNEIKEMLKKSKSSLEIKPTKLERPCNFGPTSLLEHPVVADDVKTPDRIFKIVFVGDSAVGKTCFLHRFCHNRFKPLFNATIGVDFTVKSIKLVDRLVAVQLWDTAGQERFRSITKQYFRKADSVILMYDVTSEQSFLNVRNWIESVRIGVGDCCVLCLVGNKVDLAANEAGRKEFDMLFFETSAYTGLGINDCMKAVAIRLQQREDDQLEEALRLEMIIQNSKRSWCCV</sequence>
<dbReference type="GO" id="GO:0003924">
    <property type="term" value="F:GTPase activity"/>
    <property type="evidence" value="ECO:0007669"/>
    <property type="project" value="InterPro"/>
</dbReference>
<keyword evidence="2" id="KW-0342">GTP-binding</keyword>
<proteinExistence type="predicted"/>
<dbReference type="PROSITE" id="PS51419">
    <property type="entry name" value="RAB"/>
    <property type="match status" value="1"/>
</dbReference>
<dbReference type="Pfam" id="PF00071">
    <property type="entry name" value="Ras"/>
    <property type="match status" value="1"/>
</dbReference>
<name>A0A914YLZ6_9BILA</name>
<dbReference type="SMART" id="SM00173">
    <property type="entry name" value="RAS"/>
    <property type="match status" value="1"/>
</dbReference>
<evidence type="ECO:0000313" key="3">
    <source>
        <dbReference type="Proteomes" id="UP000887577"/>
    </source>
</evidence>
<dbReference type="InterPro" id="IPR005225">
    <property type="entry name" value="Small_GTP-bd"/>
</dbReference>
<accession>A0A914YLZ6</accession>
<keyword evidence="1" id="KW-0547">Nucleotide-binding</keyword>
<dbReference type="InterPro" id="IPR050227">
    <property type="entry name" value="Rab"/>
</dbReference>
<dbReference type="PANTHER" id="PTHR47977">
    <property type="entry name" value="RAS-RELATED PROTEIN RAB"/>
    <property type="match status" value="1"/>
</dbReference>
<dbReference type="GO" id="GO:0005525">
    <property type="term" value="F:GTP binding"/>
    <property type="evidence" value="ECO:0007669"/>
    <property type="project" value="UniProtKB-KW"/>
</dbReference>
<reference evidence="4" key="1">
    <citation type="submission" date="2022-11" db="UniProtKB">
        <authorList>
            <consortium name="WormBaseParasite"/>
        </authorList>
    </citation>
    <scope>IDENTIFICATION</scope>
</reference>
<dbReference type="SMART" id="SM00176">
    <property type="entry name" value="RAN"/>
    <property type="match status" value="1"/>
</dbReference>
<dbReference type="PROSITE" id="PS51421">
    <property type="entry name" value="RAS"/>
    <property type="match status" value="1"/>
</dbReference>
<dbReference type="WBParaSite" id="PSU_v2.g21350.t1">
    <property type="protein sequence ID" value="PSU_v2.g21350.t1"/>
    <property type="gene ID" value="PSU_v2.g21350"/>
</dbReference>
<dbReference type="AlphaFoldDB" id="A0A914YLZ6"/>
<organism evidence="3 4">
    <name type="scientific">Panagrolaimus superbus</name>
    <dbReference type="NCBI Taxonomy" id="310955"/>
    <lineage>
        <taxon>Eukaryota</taxon>
        <taxon>Metazoa</taxon>
        <taxon>Ecdysozoa</taxon>
        <taxon>Nematoda</taxon>
        <taxon>Chromadorea</taxon>
        <taxon>Rhabditida</taxon>
        <taxon>Tylenchina</taxon>
        <taxon>Panagrolaimomorpha</taxon>
        <taxon>Panagrolaimoidea</taxon>
        <taxon>Panagrolaimidae</taxon>
        <taxon>Panagrolaimus</taxon>
    </lineage>
</organism>
<dbReference type="CDD" id="cd00154">
    <property type="entry name" value="Rab"/>
    <property type="match status" value="1"/>
</dbReference>
<evidence type="ECO:0000256" key="2">
    <source>
        <dbReference type="ARBA" id="ARBA00023134"/>
    </source>
</evidence>
<evidence type="ECO:0000256" key="1">
    <source>
        <dbReference type="ARBA" id="ARBA00022741"/>
    </source>
</evidence>
<dbReference type="SMART" id="SM00175">
    <property type="entry name" value="RAB"/>
    <property type="match status" value="1"/>
</dbReference>
<evidence type="ECO:0000313" key="4">
    <source>
        <dbReference type="WBParaSite" id="PSU_v2.g21350.t1"/>
    </source>
</evidence>
<keyword evidence="3" id="KW-1185">Reference proteome</keyword>
<dbReference type="InterPro" id="IPR001806">
    <property type="entry name" value="Small_GTPase"/>
</dbReference>
<dbReference type="NCBIfam" id="TIGR00231">
    <property type="entry name" value="small_GTP"/>
    <property type="match status" value="1"/>
</dbReference>
<dbReference type="Gene3D" id="3.40.50.300">
    <property type="entry name" value="P-loop containing nucleotide triphosphate hydrolases"/>
    <property type="match status" value="1"/>
</dbReference>
<dbReference type="SMART" id="SM00174">
    <property type="entry name" value="RHO"/>
    <property type="match status" value="1"/>
</dbReference>
<dbReference type="SUPFAM" id="SSF52540">
    <property type="entry name" value="P-loop containing nucleoside triphosphate hydrolases"/>
    <property type="match status" value="1"/>
</dbReference>
<dbReference type="InterPro" id="IPR027417">
    <property type="entry name" value="P-loop_NTPase"/>
</dbReference>
<dbReference type="FunFam" id="3.40.50.300:FF:001822">
    <property type="entry name" value="RAB family"/>
    <property type="match status" value="1"/>
</dbReference>
<dbReference type="PRINTS" id="PR00449">
    <property type="entry name" value="RASTRNSFRMNG"/>
</dbReference>
<dbReference type="Proteomes" id="UP000887577">
    <property type="component" value="Unplaced"/>
</dbReference>